<evidence type="ECO:0000313" key="10">
    <source>
        <dbReference type="EMBL" id="KKN66255.1"/>
    </source>
</evidence>
<name>A0A0F9SBJ2_9ZZZZ</name>
<evidence type="ECO:0000256" key="1">
    <source>
        <dbReference type="ARBA" id="ARBA00004651"/>
    </source>
</evidence>
<dbReference type="InterPro" id="IPR052157">
    <property type="entry name" value="BCAA_transport_permease"/>
</dbReference>
<accession>A0A0F9SBJ2</accession>
<dbReference type="GO" id="GO:0022857">
    <property type="term" value="F:transmembrane transporter activity"/>
    <property type="evidence" value="ECO:0007669"/>
    <property type="project" value="InterPro"/>
</dbReference>
<feature type="transmembrane region" description="Helical" evidence="9">
    <location>
        <begin position="221"/>
        <end position="251"/>
    </location>
</feature>
<evidence type="ECO:0000256" key="9">
    <source>
        <dbReference type="SAM" id="Phobius"/>
    </source>
</evidence>
<evidence type="ECO:0000256" key="3">
    <source>
        <dbReference type="ARBA" id="ARBA00022475"/>
    </source>
</evidence>
<reference evidence="10" key="1">
    <citation type="journal article" date="2015" name="Nature">
        <title>Complex archaea that bridge the gap between prokaryotes and eukaryotes.</title>
        <authorList>
            <person name="Spang A."/>
            <person name="Saw J.H."/>
            <person name="Jorgensen S.L."/>
            <person name="Zaremba-Niedzwiedzka K."/>
            <person name="Martijn J."/>
            <person name="Lind A.E."/>
            <person name="van Eijk R."/>
            <person name="Schleper C."/>
            <person name="Guy L."/>
            <person name="Ettema T.J."/>
        </authorList>
    </citation>
    <scope>NUCLEOTIDE SEQUENCE</scope>
</reference>
<evidence type="ECO:0008006" key="11">
    <source>
        <dbReference type="Google" id="ProtNLM"/>
    </source>
</evidence>
<feature type="transmembrane region" description="Helical" evidence="9">
    <location>
        <begin position="263"/>
        <end position="282"/>
    </location>
</feature>
<dbReference type="InterPro" id="IPR001851">
    <property type="entry name" value="ABC_transp_permease"/>
</dbReference>
<evidence type="ECO:0000256" key="4">
    <source>
        <dbReference type="ARBA" id="ARBA00022692"/>
    </source>
</evidence>
<dbReference type="Pfam" id="PF02653">
    <property type="entry name" value="BPD_transp_2"/>
    <property type="match status" value="1"/>
</dbReference>
<keyword evidence="2" id="KW-0813">Transport</keyword>
<feature type="transmembrane region" description="Helical" evidence="9">
    <location>
        <begin position="36"/>
        <end position="55"/>
    </location>
</feature>
<dbReference type="PANTHER" id="PTHR11795:SF451">
    <property type="entry name" value="ABC TRANSPORTER PERMEASE PROTEIN"/>
    <property type="match status" value="1"/>
</dbReference>
<evidence type="ECO:0000256" key="2">
    <source>
        <dbReference type="ARBA" id="ARBA00022448"/>
    </source>
</evidence>
<feature type="transmembrane region" description="Helical" evidence="9">
    <location>
        <begin position="193"/>
        <end position="215"/>
    </location>
</feature>
<protein>
    <recommendedName>
        <fullName evidence="11">Branched-chain amino acid ABC transporter permease</fullName>
    </recommendedName>
</protein>
<evidence type="ECO:0000256" key="6">
    <source>
        <dbReference type="ARBA" id="ARBA00022989"/>
    </source>
</evidence>
<comment type="subcellular location">
    <subcellularLocation>
        <location evidence="1">Cell membrane</location>
        <topology evidence="1">Multi-pass membrane protein</topology>
    </subcellularLocation>
</comment>
<keyword evidence="5" id="KW-0029">Amino-acid transport</keyword>
<feature type="transmembrane region" description="Helical" evidence="9">
    <location>
        <begin position="12"/>
        <end position="31"/>
    </location>
</feature>
<keyword evidence="7 9" id="KW-0472">Membrane</keyword>
<dbReference type="GO" id="GO:0005886">
    <property type="term" value="C:plasma membrane"/>
    <property type="evidence" value="ECO:0007669"/>
    <property type="project" value="UniProtKB-SubCell"/>
</dbReference>
<organism evidence="10">
    <name type="scientific">marine sediment metagenome</name>
    <dbReference type="NCBI Taxonomy" id="412755"/>
    <lineage>
        <taxon>unclassified sequences</taxon>
        <taxon>metagenomes</taxon>
        <taxon>ecological metagenomes</taxon>
    </lineage>
</organism>
<evidence type="ECO:0000256" key="7">
    <source>
        <dbReference type="ARBA" id="ARBA00023136"/>
    </source>
</evidence>
<dbReference type="PANTHER" id="PTHR11795">
    <property type="entry name" value="BRANCHED-CHAIN AMINO ACID TRANSPORT SYSTEM PERMEASE PROTEIN LIVH"/>
    <property type="match status" value="1"/>
</dbReference>
<feature type="transmembrane region" description="Helical" evidence="9">
    <location>
        <begin position="61"/>
        <end position="81"/>
    </location>
</feature>
<evidence type="ECO:0000256" key="5">
    <source>
        <dbReference type="ARBA" id="ARBA00022970"/>
    </source>
</evidence>
<feature type="transmembrane region" description="Helical" evidence="9">
    <location>
        <begin position="93"/>
        <end position="118"/>
    </location>
</feature>
<comment type="caution">
    <text evidence="10">The sequence shown here is derived from an EMBL/GenBank/DDBJ whole genome shotgun (WGS) entry which is preliminary data.</text>
</comment>
<dbReference type="GO" id="GO:0006865">
    <property type="term" value="P:amino acid transport"/>
    <property type="evidence" value="ECO:0007669"/>
    <property type="project" value="UniProtKB-KW"/>
</dbReference>
<dbReference type="CDD" id="cd06582">
    <property type="entry name" value="TM_PBP1_LivH_like"/>
    <property type="match status" value="1"/>
</dbReference>
<comment type="similarity">
    <text evidence="8">Belongs to the binding-protein-dependent transport system permease family. LivHM subfamily.</text>
</comment>
<evidence type="ECO:0000256" key="8">
    <source>
        <dbReference type="ARBA" id="ARBA00037998"/>
    </source>
</evidence>
<sequence>MDWLFFGEISLAGLAMGGLYALIGLGFVIIYKATRVINFAIGEIMMFAAYLFLTFAGGMEMSPWVALPLAVLGGSVLGGVIEKVMIRPMLGESPIAVVMVTIGIASILVGLVELVWGADPQLLPGFLPRKPVFIGEMYLAPKIAYGFLIGAALLIVYLLYFRFSRGGVALRATASDQAAAYSMGINVRRVFNMAWVFGSLAASLAGVLVAATGGLSPQFGAIGLSVLVVVIVGGLDSIVGALIAGVFIGWLETVAGAYLGGEYRMPATFAGLAVILVLRPYGLFGTHEIERV</sequence>
<keyword evidence="3" id="KW-1003">Cell membrane</keyword>
<keyword evidence="6 9" id="KW-1133">Transmembrane helix</keyword>
<dbReference type="AlphaFoldDB" id="A0A0F9SBJ2"/>
<keyword evidence="4 9" id="KW-0812">Transmembrane</keyword>
<gene>
    <name evidence="10" type="ORF">LCGC14_0473400</name>
</gene>
<proteinExistence type="inferred from homology"/>
<feature type="transmembrane region" description="Helical" evidence="9">
    <location>
        <begin position="138"/>
        <end position="161"/>
    </location>
</feature>
<dbReference type="EMBL" id="LAZR01000506">
    <property type="protein sequence ID" value="KKN66255.1"/>
    <property type="molecule type" value="Genomic_DNA"/>
</dbReference>